<dbReference type="FunFam" id="3.20.20.80:FF:000098">
    <property type="entry name" value="Beta-galactosidase"/>
    <property type="match status" value="1"/>
</dbReference>
<dbReference type="STRING" id="4537.A0A0E0L2U9"/>
<dbReference type="Pfam" id="PF21467">
    <property type="entry name" value="BetaGal_gal-bd"/>
    <property type="match status" value="1"/>
</dbReference>
<keyword evidence="5" id="KW-0052">Apoplast</keyword>
<evidence type="ECO:0000313" key="17">
    <source>
        <dbReference type="Proteomes" id="UP000026962"/>
    </source>
</evidence>
<dbReference type="GO" id="GO:0005975">
    <property type="term" value="P:carbohydrate metabolic process"/>
    <property type="evidence" value="ECO:0007669"/>
    <property type="project" value="InterPro"/>
</dbReference>
<dbReference type="GO" id="GO:0004565">
    <property type="term" value="F:beta-galactosidase activity"/>
    <property type="evidence" value="ECO:0007669"/>
    <property type="project" value="UniProtKB-EC"/>
</dbReference>
<evidence type="ECO:0000256" key="5">
    <source>
        <dbReference type="ARBA" id="ARBA00022523"/>
    </source>
</evidence>
<dbReference type="FunFam" id="2.60.120.260:FF:000050">
    <property type="entry name" value="Beta-galactosidase"/>
    <property type="match status" value="1"/>
</dbReference>
<feature type="compositionally biased region" description="Basic and acidic residues" evidence="13">
    <location>
        <begin position="34"/>
        <end position="45"/>
    </location>
</feature>
<dbReference type="InterPro" id="IPR043159">
    <property type="entry name" value="Lectin_gal-bd_sf"/>
</dbReference>
<accession>A0A0E0L2U9</accession>
<dbReference type="InterPro" id="IPR017853">
    <property type="entry name" value="GH"/>
</dbReference>
<evidence type="ECO:0000256" key="7">
    <source>
        <dbReference type="ARBA" id="ARBA00022729"/>
    </source>
</evidence>
<dbReference type="Pfam" id="PF02140">
    <property type="entry name" value="SUEL_Lectin"/>
    <property type="match status" value="1"/>
</dbReference>
<protein>
    <recommendedName>
        <fullName evidence="4 11">Beta-galactosidase</fullName>
        <ecNumber evidence="4 11">3.2.1.23</ecNumber>
    </recommendedName>
</protein>
<keyword evidence="7 14" id="KW-0732">Signal</keyword>
<keyword evidence="10 11" id="KW-0326">Glycosidase</keyword>
<dbReference type="EC" id="3.2.1.23" evidence="4 11"/>
<dbReference type="GO" id="GO:0048046">
    <property type="term" value="C:apoplast"/>
    <property type="evidence" value="ECO:0007669"/>
    <property type="project" value="UniProtKB-SubCell"/>
</dbReference>
<evidence type="ECO:0000256" key="12">
    <source>
        <dbReference type="RuleBase" id="RU003679"/>
    </source>
</evidence>
<dbReference type="InterPro" id="IPR000922">
    <property type="entry name" value="Lectin_gal-bd_dom"/>
</dbReference>
<evidence type="ECO:0000256" key="14">
    <source>
        <dbReference type="SAM" id="SignalP"/>
    </source>
</evidence>
<reference evidence="16" key="1">
    <citation type="submission" date="2015-04" db="UniProtKB">
        <authorList>
            <consortium name="EnsemblPlants"/>
        </authorList>
    </citation>
    <scope>IDENTIFICATION</scope>
</reference>
<dbReference type="Pfam" id="PF01301">
    <property type="entry name" value="Glyco_hydro_35"/>
    <property type="match status" value="1"/>
</dbReference>
<dbReference type="PROSITE" id="PS50228">
    <property type="entry name" value="SUEL_LECTIN"/>
    <property type="match status" value="1"/>
</dbReference>
<reference evidence="16" key="2">
    <citation type="submission" date="2018-05" db="EMBL/GenBank/DDBJ databases">
        <title>OpunRS2 (Oryza punctata Reference Sequence Version 2).</title>
        <authorList>
            <person name="Zhang J."/>
            <person name="Kudrna D."/>
            <person name="Lee S."/>
            <person name="Talag J."/>
            <person name="Welchert J."/>
            <person name="Wing R.A."/>
        </authorList>
    </citation>
    <scope>NUCLEOTIDE SEQUENCE [LARGE SCALE GENOMIC DNA]</scope>
</reference>
<evidence type="ECO:0000256" key="3">
    <source>
        <dbReference type="ARBA" id="ARBA00009809"/>
    </source>
</evidence>
<evidence type="ECO:0000259" key="15">
    <source>
        <dbReference type="PROSITE" id="PS50228"/>
    </source>
</evidence>
<dbReference type="Gene3D" id="2.60.120.260">
    <property type="entry name" value="Galactose-binding domain-like"/>
    <property type="match status" value="1"/>
</dbReference>
<dbReference type="SUPFAM" id="SSF51445">
    <property type="entry name" value="(Trans)glycosidases"/>
    <property type="match status" value="1"/>
</dbReference>
<feature type="chain" id="PRO_5002365999" description="Beta-galactosidase" evidence="14">
    <location>
        <begin position="26"/>
        <end position="936"/>
    </location>
</feature>
<sequence>MKAAVLAVVLFIGVALWSSSSPAAGCEWPPAAGTKEEEGGDDQRGEVTYDGRALIVNGSRVMLFSGEIHYPRSTPEQQNNTPFLIIQLVIDDNDHRKVVAYVLSVKHFVLGYPQLKIGHGVDMRGSMVITAALVVVAAAAAAAESRWAEVGREVTYDGRALVVSGARRMFFSGDMHYARSTPEMWPKLITKAKSGGLDVIQTYVFWNVHEPIQGQYNFEGRYDLVKFIREIQAQGLYVSLRIGPFVEAEWKYGGFPFWLHDVPSITFRSDNEPFKQHMQNFVTKIVTMMKHEGLYYPQGGPIIISQVENEYQMIEPAFGASGPRYVRWAAAMAVGLQTGVPWMMCKQNDAPDPVINTCNGLICGETFVGPNSPNKPALWTENWTSRYPIYGNDTKMRAPEDIAFAVALFIARKKGSYVSYYMYHGGTNFGRFAASYVTTSYYDGAPLDEYGLIWQPTWGHLRELHAAVKQSSEPLLFGSYSNFSLGQQQEAHVFETDFKCVAFLVNFDQHNTPKVEFRNISLELAPKSISVLSDCRSVVFETAKVNAQHGSRTANAVQSLNDINNWKAFIEPVPQDLSKSMYTGNQLFEQLTTTKDETDYLWYIVSYKNRASDGNQIARLYVKSLAHILHAFVNNEYVGSVHGSHDGPRNIVLNTHISLKEGDNTISLLSVMVGSPDSGAYMERRTFGIQTVGIQQGQQPMHLLNNDLWGYQVGLFGEKDSIYTQEGTYSVRWMDINNLTYHPLTWYKTTFATPLGNDAVTLNLTSMGKGEVWVNGESIGRYWVSFKAPSGQPSQSLYHIPRGFLTPKDNLLVLVEEMGGDPIQITVNTMSVTTVCGNADEFSVPPLQSRGKVPKVRIWCQGGKRISSIEFASYGNPVGDCRSFRIGSCHAESSESVVKQSCIGRRGCSIPVMPAKFGGDPCPGIQKSLLVVADCR</sequence>
<dbReference type="Gene3D" id="2.60.120.740">
    <property type="match status" value="1"/>
</dbReference>
<evidence type="ECO:0000256" key="9">
    <source>
        <dbReference type="ARBA" id="ARBA00023180"/>
    </source>
</evidence>
<keyword evidence="17" id="KW-1185">Reference proteome</keyword>
<dbReference type="CDD" id="cd22842">
    <property type="entry name" value="Gal_Rha_Lectin_BGal"/>
    <property type="match status" value="1"/>
</dbReference>
<dbReference type="Pfam" id="PF17834">
    <property type="entry name" value="GHD"/>
    <property type="match status" value="1"/>
</dbReference>
<dbReference type="InterPro" id="IPR041392">
    <property type="entry name" value="GHD"/>
</dbReference>
<comment type="subcellular location">
    <subcellularLocation>
        <location evidence="2">Secreted</location>
        <location evidence="2">Extracellular space</location>
        <location evidence="2">Apoplast</location>
    </subcellularLocation>
</comment>
<dbReference type="InterPro" id="IPR008979">
    <property type="entry name" value="Galactose-bd-like_sf"/>
</dbReference>
<evidence type="ECO:0000256" key="1">
    <source>
        <dbReference type="ARBA" id="ARBA00001412"/>
    </source>
</evidence>
<comment type="similarity">
    <text evidence="3 12">Belongs to the glycosyl hydrolase 35 family.</text>
</comment>
<dbReference type="GO" id="GO:0030246">
    <property type="term" value="F:carbohydrate binding"/>
    <property type="evidence" value="ECO:0007669"/>
    <property type="project" value="InterPro"/>
</dbReference>
<dbReference type="InterPro" id="IPR019801">
    <property type="entry name" value="Glyco_hydro_35_CS"/>
</dbReference>
<dbReference type="InterPro" id="IPR031330">
    <property type="entry name" value="Gly_Hdrlase_35_cat"/>
</dbReference>
<name>A0A0E0L2U9_ORYPU</name>
<evidence type="ECO:0000256" key="11">
    <source>
        <dbReference type="RuleBase" id="RU000675"/>
    </source>
</evidence>
<evidence type="ECO:0000256" key="10">
    <source>
        <dbReference type="ARBA" id="ARBA00023295"/>
    </source>
</evidence>
<evidence type="ECO:0000313" key="16">
    <source>
        <dbReference type="EnsemblPlants" id="OPUNC05G15310.1"/>
    </source>
</evidence>
<evidence type="ECO:0000256" key="13">
    <source>
        <dbReference type="SAM" id="MobiDB-lite"/>
    </source>
</evidence>
<dbReference type="EnsemblPlants" id="OPUNC05G15310.1">
    <property type="protein sequence ID" value="OPUNC05G15310.1"/>
    <property type="gene ID" value="OPUNC05G15310"/>
</dbReference>
<dbReference type="AlphaFoldDB" id="A0A0E0L2U9"/>
<feature type="signal peptide" evidence="14">
    <location>
        <begin position="1"/>
        <end position="25"/>
    </location>
</feature>
<dbReference type="SUPFAM" id="SSF49785">
    <property type="entry name" value="Galactose-binding domain-like"/>
    <property type="match status" value="2"/>
</dbReference>
<dbReference type="Gramene" id="OPUNC05G15310.1">
    <property type="protein sequence ID" value="OPUNC05G15310.1"/>
    <property type="gene ID" value="OPUNC05G15310"/>
</dbReference>
<dbReference type="eggNOG" id="KOG0496">
    <property type="taxonomic scope" value="Eukaryota"/>
</dbReference>
<dbReference type="FunFam" id="2.60.120.740:FF:000002">
    <property type="entry name" value="Beta-galactosidase"/>
    <property type="match status" value="1"/>
</dbReference>
<evidence type="ECO:0000256" key="4">
    <source>
        <dbReference type="ARBA" id="ARBA00012756"/>
    </source>
</evidence>
<keyword evidence="6" id="KW-0964">Secreted</keyword>
<dbReference type="OMA" id="INNWKAF"/>
<evidence type="ECO:0000256" key="6">
    <source>
        <dbReference type="ARBA" id="ARBA00022525"/>
    </source>
</evidence>
<dbReference type="InterPro" id="IPR001944">
    <property type="entry name" value="Glycoside_Hdrlase_35"/>
</dbReference>
<dbReference type="Proteomes" id="UP000026962">
    <property type="component" value="Chromosome 5"/>
</dbReference>
<keyword evidence="9" id="KW-0325">Glycoprotein</keyword>
<dbReference type="InterPro" id="IPR048913">
    <property type="entry name" value="BetaGal_gal-bd"/>
</dbReference>
<keyword evidence="8 11" id="KW-0378">Hydrolase</keyword>
<dbReference type="PANTHER" id="PTHR23421">
    <property type="entry name" value="BETA-GALACTOSIDASE RELATED"/>
    <property type="match status" value="1"/>
</dbReference>
<organism evidence="16">
    <name type="scientific">Oryza punctata</name>
    <name type="common">Red rice</name>
    <dbReference type="NCBI Taxonomy" id="4537"/>
    <lineage>
        <taxon>Eukaryota</taxon>
        <taxon>Viridiplantae</taxon>
        <taxon>Streptophyta</taxon>
        <taxon>Embryophyta</taxon>
        <taxon>Tracheophyta</taxon>
        <taxon>Spermatophyta</taxon>
        <taxon>Magnoliopsida</taxon>
        <taxon>Liliopsida</taxon>
        <taxon>Poales</taxon>
        <taxon>Poaceae</taxon>
        <taxon>BOP clade</taxon>
        <taxon>Oryzoideae</taxon>
        <taxon>Oryzeae</taxon>
        <taxon>Oryzinae</taxon>
        <taxon>Oryza</taxon>
    </lineage>
</organism>
<proteinExistence type="inferred from homology"/>
<dbReference type="PRINTS" id="PR00742">
    <property type="entry name" value="GLHYDRLASE35"/>
</dbReference>
<evidence type="ECO:0000256" key="8">
    <source>
        <dbReference type="ARBA" id="ARBA00022801"/>
    </source>
</evidence>
<comment type="catalytic activity">
    <reaction evidence="1 11">
        <text>Hydrolysis of terminal non-reducing beta-D-galactose residues in beta-D-galactosides.</text>
        <dbReference type="EC" id="3.2.1.23"/>
    </reaction>
</comment>
<dbReference type="PROSITE" id="PS01182">
    <property type="entry name" value="GLYCOSYL_HYDROL_F35"/>
    <property type="match status" value="1"/>
</dbReference>
<feature type="domain" description="SUEL-type lectin" evidence="15">
    <location>
        <begin position="854"/>
        <end position="936"/>
    </location>
</feature>
<evidence type="ECO:0000256" key="2">
    <source>
        <dbReference type="ARBA" id="ARBA00004271"/>
    </source>
</evidence>
<feature type="region of interest" description="Disordered" evidence="13">
    <location>
        <begin position="21"/>
        <end position="45"/>
    </location>
</feature>
<dbReference type="Gene3D" id="3.20.20.80">
    <property type="entry name" value="Glycosidases"/>
    <property type="match status" value="2"/>
</dbReference>